<sequence length="301" mass="32143">MRSRSAALRRFAGKLTIPLLAAGLITAGLAAPAAAGPGPAGPSAPDRPVRVMSYNIHHGAGPDDRLDLTRIAAEIRDSDADIVGLQEVDRHWSERSAFADQAQELARMLHMHVVYGANLDRDPLNPGEPRRQYGTAILSDAPIHEWQNTLLPRTGNLEQRGLLEALVTVRGVPVRVFTTHLQHNSQQERIAQIAAIREVIGMPQESVVLTGDLNARPDTPEIAAITEDLVDAWAEAGVGNGYTLSATNPYARIDYVMHTDDVVARTAAVLSTTGSDHLPVAADLELPGDKVGAGSSVRPAA</sequence>
<evidence type="ECO:0000313" key="4">
    <source>
        <dbReference type="Proteomes" id="UP001183222"/>
    </source>
</evidence>
<feature type="chain" id="PRO_5046550419" evidence="1">
    <location>
        <begin position="31"/>
        <end position="301"/>
    </location>
</feature>
<feature type="signal peptide" evidence="1">
    <location>
        <begin position="1"/>
        <end position="30"/>
    </location>
</feature>
<dbReference type="Proteomes" id="UP001183222">
    <property type="component" value="Unassembled WGS sequence"/>
</dbReference>
<evidence type="ECO:0000256" key="1">
    <source>
        <dbReference type="SAM" id="SignalP"/>
    </source>
</evidence>
<keyword evidence="4" id="KW-1185">Reference proteome</keyword>
<dbReference type="GO" id="GO:0004519">
    <property type="term" value="F:endonuclease activity"/>
    <property type="evidence" value="ECO:0007669"/>
    <property type="project" value="UniProtKB-KW"/>
</dbReference>
<keyword evidence="1" id="KW-0732">Signal</keyword>
<keyword evidence="3" id="KW-0378">Hydrolase</keyword>
<keyword evidence="3" id="KW-0540">Nuclease</keyword>
<reference evidence="4" key="1">
    <citation type="submission" date="2023-07" db="EMBL/GenBank/DDBJ databases">
        <title>30 novel species of actinomycetes from the DSMZ collection.</title>
        <authorList>
            <person name="Nouioui I."/>
        </authorList>
    </citation>
    <scope>NUCLEOTIDE SEQUENCE [LARGE SCALE GENOMIC DNA]</scope>
    <source>
        <strain evidence="4">DSM 46792</strain>
    </source>
</reference>
<dbReference type="PANTHER" id="PTHR14859:SF15">
    <property type="entry name" value="ENDONUCLEASE_EXONUCLEASE_PHOSPHATASE DOMAIN-CONTAINING PROTEIN"/>
    <property type="match status" value="1"/>
</dbReference>
<dbReference type="InterPro" id="IPR036691">
    <property type="entry name" value="Endo/exonu/phosph_ase_sf"/>
</dbReference>
<dbReference type="RefSeq" id="WP_311345920.1">
    <property type="nucleotide sequence ID" value="NZ_JAVREI010000010.1"/>
</dbReference>
<dbReference type="Pfam" id="PF03372">
    <property type="entry name" value="Exo_endo_phos"/>
    <property type="match status" value="1"/>
</dbReference>
<dbReference type="Gene3D" id="3.60.10.10">
    <property type="entry name" value="Endonuclease/exonuclease/phosphatase"/>
    <property type="match status" value="1"/>
</dbReference>
<feature type="domain" description="Endonuclease/exonuclease/phosphatase" evidence="2">
    <location>
        <begin position="52"/>
        <end position="277"/>
    </location>
</feature>
<dbReference type="InterPro" id="IPR005135">
    <property type="entry name" value="Endo/exonuclease/phosphatase"/>
</dbReference>
<dbReference type="SUPFAM" id="SSF56219">
    <property type="entry name" value="DNase I-like"/>
    <property type="match status" value="1"/>
</dbReference>
<protein>
    <submittedName>
        <fullName evidence="3">Endonuclease/exonuclease/phosphatase family protein</fullName>
    </submittedName>
</protein>
<name>A0ABU2KA89_9ACTN</name>
<organism evidence="3 4">
    <name type="scientific">Blastococcus goldschmidtiae</name>
    <dbReference type="NCBI Taxonomy" id="3075546"/>
    <lineage>
        <taxon>Bacteria</taxon>
        <taxon>Bacillati</taxon>
        <taxon>Actinomycetota</taxon>
        <taxon>Actinomycetes</taxon>
        <taxon>Geodermatophilales</taxon>
        <taxon>Geodermatophilaceae</taxon>
        <taxon>Blastococcus</taxon>
    </lineage>
</organism>
<evidence type="ECO:0000259" key="2">
    <source>
        <dbReference type="Pfam" id="PF03372"/>
    </source>
</evidence>
<dbReference type="InterPro" id="IPR051916">
    <property type="entry name" value="GPI-anchor_lipid_remodeler"/>
</dbReference>
<dbReference type="PANTHER" id="PTHR14859">
    <property type="entry name" value="CALCOFLUOR WHITE HYPERSENSITIVE PROTEIN PRECURSOR"/>
    <property type="match status" value="1"/>
</dbReference>
<keyword evidence="3" id="KW-0255">Endonuclease</keyword>
<comment type="caution">
    <text evidence="3">The sequence shown here is derived from an EMBL/GenBank/DDBJ whole genome shotgun (WGS) entry which is preliminary data.</text>
</comment>
<dbReference type="EMBL" id="JAVREI010000010">
    <property type="protein sequence ID" value="MDT0277109.1"/>
    <property type="molecule type" value="Genomic_DNA"/>
</dbReference>
<accession>A0ABU2KA89</accession>
<gene>
    <name evidence="3" type="ORF">RM425_14460</name>
</gene>
<proteinExistence type="predicted"/>
<evidence type="ECO:0000313" key="3">
    <source>
        <dbReference type="EMBL" id="MDT0277109.1"/>
    </source>
</evidence>